<evidence type="ECO:0000256" key="1">
    <source>
        <dbReference type="SAM" id="Phobius"/>
    </source>
</evidence>
<dbReference type="EMBL" id="MN739766">
    <property type="protein sequence ID" value="QHT25388.1"/>
    <property type="molecule type" value="Genomic_DNA"/>
</dbReference>
<dbReference type="AlphaFoldDB" id="A0A6C0E998"/>
<proteinExistence type="predicted"/>
<sequence length="267" mass="31029">MIDIKTWVNNKLHDQDFMQKVNVTTTVCFELYRSIISSFLILFVPQKCGDHLCSINENLALDNELYSSGLVVNFFTMFLLVILYYTEVKRENKLITYLEVNKSKAFDNDSVCVALENIASERRDSIYFWDKCYQICGYTTIGVFMLNATLSGIVIYNYYLDDRTTTTFVTNILFMAMKLMDVQNTVNSEKNIFYSAYLKTKIQYNDVDPDKMLTNESDDCIELIKLEDNVNSDSIGIENEDNNLESVLEFEYNLETETEIVTKELQI</sequence>
<protein>
    <submittedName>
        <fullName evidence="2">Uncharacterized protein</fullName>
    </submittedName>
</protein>
<reference evidence="2" key="1">
    <citation type="journal article" date="2020" name="Nature">
        <title>Giant virus diversity and host interactions through global metagenomics.</title>
        <authorList>
            <person name="Schulz F."/>
            <person name="Roux S."/>
            <person name="Paez-Espino D."/>
            <person name="Jungbluth S."/>
            <person name="Walsh D.A."/>
            <person name="Denef V.J."/>
            <person name="McMahon K.D."/>
            <person name="Konstantinidis K.T."/>
            <person name="Eloe-Fadrosh E.A."/>
            <person name="Kyrpides N.C."/>
            <person name="Woyke T."/>
        </authorList>
    </citation>
    <scope>NUCLEOTIDE SEQUENCE</scope>
    <source>
        <strain evidence="2">GVMAG-M-3300023179-152</strain>
    </source>
</reference>
<organism evidence="2">
    <name type="scientific">viral metagenome</name>
    <dbReference type="NCBI Taxonomy" id="1070528"/>
    <lineage>
        <taxon>unclassified sequences</taxon>
        <taxon>metagenomes</taxon>
        <taxon>organismal metagenomes</taxon>
    </lineage>
</organism>
<keyword evidence="1" id="KW-0472">Membrane</keyword>
<keyword evidence="1" id="KW-1133">Transmembrane helix</keyword>
<accession>A0A6C0E998</accession>
<feature type="transmembrane region" description="Helical" evidence="1">
    <location>
        <begin position="135"/>
        <end position="159"/>
    </location>
</feature>
<feature type="transmembrane region" description="Helical" evidence="1">
    <location>
        <begin position="65"/>
        <end position="85"/>
    </location>
</feature>
<evidence type="ECO:0000313" key="2">
    <source>
        <dbReference type="EMBL" id="QHT25388.1"/>
    </source>
</evidence>
<name>A0A6C0E998_9ZZZZ</name>
<keyword evidence="1" id="KW-0812">Transmembrane</keyword>